<evidence type="ECO:0000259" key="3">
    <source>
        <dbReference type="Pfam" id="PF14040"/>
    </source>
</evidence>
<feature type="signal peptide" evidence="2">
    <location>
        <begin position="1"/>
        <end position="29"/>
    </location>
</feature>
<feature type="chain" id="PRO_5042057664" description="Deoxyribonuclease NucA/NucB domain-containing protein" evidence="2">
    <location>
        <begin position="30"/>
        <end position="609"/>
    </location>
</feature>
<sequence>MHRTHLPARDIILSLLLFFLILIPSQTTAYDPQTLASQFKFDFESITNFAHGNSSVNLVSVAHRGTRIESLLVRASQFLGKKQEEECPVGTRESVLCPIADDVADSFLSRPMFFTLLLSFRIRLCTFTSFHLSLQPSANAALLVVWFTADSMLLQSSLVPWSRRISLLPRGLQYMCKLPSFVLGTIQVAKHAVSHQPGAAKRPRTANPCCLDGESCCGDICCPSGEFCERNECLDVALKNKVARFEYDEKKNGDLLRNMCNGLRGKNTQELTYSGPASDPDKAIARQLKNAKAKKRRNAGCIRNLCKQAKWNNGNPLLNSCDEVYRAIMIIFPPASSDEGGGTTLLQVVACVNEAQQDYQGGIMSGVTRKLVKGDKFVISVDCDKVLGSITPPRAVSAAEESLGDPVDKFSAPLTGIEKRDTVSEASNGTVSFFMSAQEMELNTTAYGYFIAPFGDLWAGTYTATVHCTSGSSFGGFMIDNTGDNITDSTDSGTSAVFSIPPLKSGQNATLSFTLEYPFGGVGILIGVHGNTTKNGGSFTWSLQGTTWDNVTDASLDDNGASGSTTSGISTAGGSSATGKSGSSNGSGMLEFAPLGMLIGLVSASLFIL</sequence>
<comment type="caution">
    <text evidence="4">The sequence shown here is derived from an EMBL/GenBank/DDBJ whole genome shotgun (WGS) entry which is preliminary data.</text>
</comment>
<evidence type="ECO:0000313" key="4">
    <source>
        <dbReference type="EMBL" id="KAJ7193477.1"/>
    </source>
</evidence>
<dbReference type="Proteomes" id="UP001219525">
    <property type="component" value="Unassembled WGS sequence"/>
</dbReference>
<evidence type="ECO:0000313" key="5">
    <source>
        <dbReference type="Proteomes" id="UP001219525"/>
    </source>
</evidence>
<feature type="compositionally biased region" description="Low complexity" evidence="1">
    <location>
        <begin position="560"/>
        <end position="583"/>
    </location>
</feature>
<dbReference type="EMBL" id="JARJCW010000108">
    <property type="protein sequence ID" value="KAJ7193477.1"/>
    <property type="molecule type" value="Genomic_DNA"/>
</dbReference>
<dbReference type="Pfam" id="PF14040">
    <property type="entry name" value="DNase_NucA_NucB"/>
    <property type="match status" value="1"/>
</dbReference>
<name>A0AAD6UWA9_9AGAR</name>
<reference evidence="4" key="1">
    <citation type="submission" date="2023-03" db="EMBL/GenBank/DDBJ databases">
        <title>Massive genome expansion in bonnet fungi (Mycena s.s.) driven by repeated elements and novel gene families across ecological guilds.</title>
        <authorList>
            <consortium name="Lawrence Berkeley National Laboratory"/>
            <person name="Harder C.B."/>
            <person name="Miyauchi S."/>
            <person name="Viragh M."/>
            <person name="Kuo A."/>
            <person name="Thoen E."/>
            <person name="Andreopoulos B."/>
            <person name="Lu D."/>
            <person name="Skrede I."/>
            <person name="Drula E."/>
            <person name="Henrissat B."/>
            <person name="Morin E."/>
            <person name="Kohler A."/>
            <person name="Barry K."/>
            <person name="LaButti K."/>
            <person name="Morin E."/>
            <person name="Salamov A."/>
            <person name="Lipzen A."/>
            <person name="Mereny Z."/>
            <person name="Hegedus B."/>
            <person name="Baldrian P."/>
            <person name="Stursova M."/>
            <person name="Weitz H."/>
            <person name="Taylor A."/>
            <person name="Grigoriev I.V."/>
            <person name="Nagy L.G."/>
            <person name="Martin F."/>
            <person name="Kauserud H."/>
        </authorList>
    </citation>
    <scope>NUCLEOTIDE SEQUENCE</scope>
    <source>
        <strain evidence="4">9144</strain>
    </source>
</reference>
<dbReference type="InterPro" id="IPR029476">
    <property type="entry name" value="DNase_NucA_NucB"/>
</dbReference>
<accession>A0AAD6UWA9</accession>
<gene>
    <name evidence="4" type="ORF">GGX14DRAFT_546292</name>
</gene>
<organism evidence="4 5">
    <name type="scientific">Mycena pura</name>
    <dbReference type="NCBI Taxonomy" id="153505"/>
    <lineage>
        <taxon>Eukaryota</taxon>
        <taxon>Fungi</taxon>
        <taxon>Dikarya</taxon>
        <taxon>Basidiomycota</taxon>
        <taxon>Agaricomycotina</taxon>
        <taxon>Agaricomycetes</taxon>
        <taxon>Agaricomycetidae</taxon>
        <taxon>Agaricales</taxon>
        <taxon>Marasmiineae</taxon>
        <taxon>Mycenaceae</taxon>
        <taxon>Mycena</taxon>
    </lineage>
</organism>
<evidence type="ECO:0000256" key="2">
    <source>
        <dbReference type="SAM" id="SignalP"/>
    </source>
</evidence>
<keyword evidence="2" id="KW-0732">Signal</keyword>
<feature type="domain" description="Deoxyribonuclease NucA/NucB" evidence="3">
    <location>
        <begin position="259"/>
        <end position="380"/>
    </location>
</feature>
<proteinExistence type="predicted"/>
<protein>
    <recommendedName>
        <fullName evidence="3">Deoxyribonuclease NucA/NucB domain-containing protein</fullName>
    </recommendedName>
</protein>
<dbReference type="AlphaFoldDB" id="A0AAD6UWA9"/>
<evidence type="ECO:0000256" key="1">
    <source>
        <dbReference type="SAM" id="MobiDB-lite"/>
    </source>
</evidence>
<keyword evidence="5" id="KW-1185">Reference proteome</keyword>
<feature type="region of interest" description="Disordered" evidence="1">
    <location>
        <begin position="559"/>
        <end position="583"/>
    </location>
</feature>